<sequence length="264" mass="28781">LLLGDFLVAENSPFQSDVNTPVLASERGSNMSSPRGTNNLSPFDPISNDNGSESPSGTSSMDKESMDRLVEASAAEAEAANAVWQAAQAQAANPEDTSVADDNAQAAESNSEGSDGEGDVRLHPRAVVVAKEAVGNLGGLVRQLSLDQFENESRRMVPMQNDMSYSAKKFQRQKSPQGLHKKVIANLLRPRNWKPPANRRFFLDSYEVGELCYAAEQIFLHEPTVLQLKAPIKVFGDLHGQFGDLMRLFDEYGYPSTAGDITYV</sequence>
<dbReference type="EC" id="3.1.3.16" evidence="1"/>
<dbReference type="InterPro" id="IPR029052">
    <property type="entry name" value="Metallo-depent_PP-like"/>
</dbReference>
<evidence type="ECO:0000256" key="4">
    <source>
        <dbReference type="ARBA" id="ARBA00023211"/>
    </source>
</evidence>
<keyword evidence="4" id="KW-0464">Manganese</keyword>
<dbReference type="GO" id="GO:0004722">
    <property type="term" value="F:protein serine/threonine phosphatase activity"/>
    <property type="evidence" value="ECO:0007669"/>
    <property type="project" value="UniProtKB-EC"/>
</dbReference>
<feature type="compositionally biased region" description="Low complexity" evidence="5">
    <location>
        <begin position="71"/>
        <end position="92"/>
    </location>
</feature>
<feature type="compositionally biased region" description="Basic and acidic residues" evidence="5">
    <location>
        <begin position="61"/>
        <end position="70"/>
    </location>
</feature>
<dbReference type="Pfam" id="PF16891">
    <property type="entry name" value="STPPase_N"/>
    <property type="match status" value="1"/>
</dbReference>
<dbReference type="AlphaFoldDB" id="A0A699JK50"/>
<organism evidence="7">
    <name type="scientific">Tanacetum cinerariifolium</name>
    <name type="common">Dalmatian daisy</name>
    <name type="synonym">Chrysanthemum cinerariifolium</name>
    <dbReference type="NCBI Taxonomy" id="118510"/>
    <lineage>
        <taxon>Eukaryota</taxon>
        <taxon>Viridiplantae</taxon>
        <taxon>Streptophyta</taxon>
        <taxon>Embryophyta</taxon>
        <taxon>Tracheophyta</taxon>
        <taxon>Spermatophyta</taxon>
        <taxon>Magnoliopsida</taxon>
        <taxon>eudicotyledons</taxon>
        <taxon>Gunneridae</taxon>
        <taxon>Pentapetalae</taxon>
        <taxon>asterids</taxon>
        <taxon>campanulids</taxon>
        <taxon>Asterales</taxon>
        <taxon>Asteraceae</taxon>
        <taxon>Asteroideae</taxon>
        <taxon>Anthemideae</taxon>
        <taxon>Anthemidinae</taxon>
        <taxon>Tanacetum</taxon>
    </lineage>
</organism>
<keyword evidence="2" id="KW-0479">Metal-binding</keyword>
<feature type="domain" description="Serine-threonine protein phosphatase N-terminal" evidence="6">
    <location>
        <begin position="182"/>
        <end position="229"/>
    </location>
</feature>
<evidence type="ECO:0000256" key="3">
    <source>
        <dbReference type="ARBA" id="ARBA00022801"/>
    </source>
</evidence>
<evidence type="ECO:0000256" key="2">
    <source>
        <dbReference type="ARBA" id="ARBA00022723"/>
    </source>
</evidence>
<evidence type="ECO:0000256" key="5">
    <source>
        <dbReference type="SAM" id="MobiDB-lite"/>
    </source>
</evidence>
<evidence type="ECO:0000256" key="1">
    <source>
        <dbReference type="ARBA" id="ARBA00013081"/>
    </source>
</evidence>
<accession>A0A699JK50</accession>
<feature type="non-terminal residue" evidence="7">
    <location>
        <position position="1"/>
    </location>
</feature>
<dbReference type="EMBL" id="BKCJ010417190">
    <property type="protein sequence ID" value="GFA39855.1"/>
    <property type="molecule type" value="Genomic_DNA"/>
</dbReference>
<feature type="compositionally biased region" description="Polar residues" evidence="5">
    <location>
        <begin position="27"/>
        <end position="60"/>
    </location>
</feature>
<proteinExistence type="predicted"/>
<name>A0A699JK50_TANCI</name>
<reference evidence="7" key="1">
    <citation type="journal article" date="2019" name="Sci. Rep.">
        <title>Draft genome of Tanacetum cinerariifolium, the natural source of mosquito coil.</title>
        <authorList>
            <person name="Yamashiro T."/>
            <person name="Shiraishi A."/>
            <person name="Satake H."/>
            <person name="Nakayama K."/>
        </authorList>
    </citation>
    <scope>NUCLEOTIDE SEQUENCE</scope>
</reference>
<protein>
    <recommendedName>
        <fullName evidence="1">protein-serine/threonine phosphatase</fullName>
        <ecNumber evidence="1">3.1.3.16</ecNumber>
    </recommendedName>
</protein>
<gene>
    <name evidence="7" type="ORF">Tci_611827</name>
</gene>
<dbReference type="PANTHER" id="PTHR46422">
    <property type="entry name" value="SERINE/THREONINE-PROTEIN PHOSPHATASE BSL3"/>
    <property type="match status" value="1"/>
</dbReference>
<dbReference type="GO" id="GO:0046872">
    <property type="term" value="F:metal ion binding"/>
    <property type="evidence" value="ECO:0007669"/>
    <property type="project" value="UniProtKB-KW"/>
</dbReference>
<feature type="region of interest" description="Disordered" evidence="5">
    <location>
        <begin position="13"/>
        <end position="120"/>
    </location>
</feature>
<dbReference type="InterPro" id="IPR031675">
    <property type="entry name" value="STPPase_N"/>
</dbReference>
<evidence type="ECO:0000313" key="7">
    <source>
        <dbReference type="EMBL" id="GFA39855.1"/>
    </source>
</evidence>
<evidence type="ECO:0000259" key="6">
    <source>
        <dbReference type="Pfam" id="PF16891"/>
    </source>
</evidence>
<dbReference type="PANTHER" id="PTHR46422:SF6">
    <property type="entry name" value="SERINE_THREONINE-PROTEIN PHOSPHATASE BSL1"/>
    <property type="match status" value="1"/>
</dbReference>
<dbReference type="SUPFAM" id="SSF56300">
    <property type="entry name" value="Metallo-dependent phosphatases"/>
    <property type="match status" value="1"/>
</dbReference>
<dbReference type="Gene3D" id="3.60.21.10">
    <property type="match status" value="1"/>
</dbReference>
<keyword evidence="3" id="KW-0378">Hydrolase</keyword>
<comment type="caution">
    <text evidence="7">The sequence shown here is derived from an EMBL/GenBank/DDBJ whole genome shotgun (WGS) entry which is preliminary data.</text>
</comment>